<dbReference type="Gene3D" id="1.10.1200.10">
    <property type="entry name" value="ACP-like"/>
    <property type="match status" value="1"/>
</dbReference>
<dbReference type="AlphaFoldDB" id="A0A1I3ZL01"/>
<evidence type="ECO:0000313" key="10">
    <source>
        <dbReference type="EMBL" id="SFK44620.1"/>
    </source>
</evidence>
<dbReference type="Proteomes" id="UP000199473">
    <property type="component" value="Unassembled WGS sequence"/>
</dbReference>
<evidence type="ECO:0000256" key="2">
    <source>
        <dbReference type="ARBA" id="ARBA00022617"/>
    </source>
</evidence>
<dbReference type="PANTHER" id="PTHR46696">
    <property type="entry name" value="P450, PUTATIVE (EUROFUNG)-RELATED"/>
    <property type="match status" value="1"/>
</dbReference>
<dbReference type="InterPro" id="IPR017972">
    <property type="entry name" value="Cyt_P450_CS"/>
</dbReference>
<dbReference type="GO" id="GO:0004497">
    <property type="term" value="F:monooxygenase activity"/>
    <property type="evidence" value="ECO:0007669"/>
    <property type="project" value="UniProtKB-KW"/>
</dbReference>
<feature type="domain" description="Carrier" evidence="9">
    <location>
        <begin position="403"/>
        <end position="478"/>
    </location>
</feature>
<dbReference type="EMBL" id="FOSQ01000002">
    <property type="protein sequence ID" value="SFK44620.1"/>
    <property type="molecule type" value="Genomic_DNA"/>
</dbReference>
<comment type="similarity">
    <text evidence="1 8">Belongs to the cytochrome P450 family.</text>
</comment>
<name>A0A1I3ZL01_9PROT</name>
<gene>
    <name evidence="10" type="ORF">SAMN02745775_102559</name>
</gene>
<comment type="function">
    <text evidence="7">Cytochromes P450 are a group of heme-thiolate monooxygenases. They oxidize a variety of structurally unrelated compounds, including steroids, fatty acids, and xenobiotics.</text>
</comment>
<evidence type="ECO:0000256" key="4">
    <source>
        <dbReference type="ARBA" id="ARBA00023002"/>
    </source>
</evidence>
<evidence type="ECO:0000256" key="5">
    <source>
        <dbReference type="ARBA" id="ARBA00023004"/>
    </source>
</evidence>
<dbReference type="InterPro" id="IPR002397">
    <property type="entry name" value="Cyt_P450_B"/>
</dbReference>
<keyword evidence="3 8" id="KW-0479">Metal-binding</keyword>
<dbReference type="Gene3D" id="1.10.630.10">
    <property type="entry name" value="Cytochrome P450"/>
    <property type="match status" value="1"/>
</dbReference>
<evidence type="ECO:0000256" key="1">
    <source>
        <dbReference type="ARBA" id="ARBA00010617"/>
    </source>
</evidence>
<keyword evidence="2 8" id="KW-0349">Heme</keyword>
<dbReference type="InterPro" id="IPR001128">
    <property type="entry name" value="Cyt_P450"/>
</dbReference>
<evidence type="ECO:0000259" key="9">
    <source>
        <dbReference type="PROSITE" id="PS50075"/>
    </source>
</evidence>
<dbReference type="OrthoDB" id="9764248at2"/>
<dbReference type="GO" id="GO:0005506">
    <property type="term" value="F:iron ion binding"/>
    <property type="evidence" value="ECO:0007669"/>
    <property type="project" value="InterPro"/>
</dbReference>
<dbReference type="PROSITE" id="PS50075">
    <property type="entry name" value="CARRIER"/>
    <property type="match status" value="1"/>
</dbReference>
<dbReference type="Pfam" id="PF00067">
    <property type="entry name" value="p450"/>
    <property type="match status" value="2"/>
</dbReference>
<dbReference type="SUPFAM" id="SSF48264">
    <property type="entry name" value="Cytochrome P450"/>
    <property type="match status" value="1"/>
</dbReference>
<protein>
    <submittedName>
        <fullName evidence="10">Cytochrome P450</fullName>
    </submittedName>
</protein>
<evidence type="ECO:0000256" key="3">
    <source>
        <dbReference type="ARBA" id="ARBA00022723"/>
    </source>
</evidence>
<evidence type="ECO:0000256" key="6">
    <source>
        <dbReference type="ARBA" id="ARBA00023033"/>
    </source>
</evidence>
<dbReference type="STRING" id="1123062.SAMN02745775_102559"/>
<dbReference type="InterPro" id="IPR009081">
    <property type="entry name" value="PP-bd_ACP"/>
</dbReference>
<dbReference type="InterPro" id="IPR036396">
    <property type="entry name" value="Cyt_P450_sf"/>
</dbReference>
<dbReference type="GO" id="GO:0020037">
    <property type="term" value="F:heme binding"/>
    <property type="evidence" value="ECO:0007669"/>
    <property type="project" value="InterPro"/>
</dbReference>
<keyword evidence="4 8" id="KW-0560">Oxidoreductase</keyword>
<dbReference type="RefSeq" id="WP_092958736.1">
    <property type="nucleotide sequence ID" value="NZ_FOSQ01000002.1"/>
</dbReference>
<dbReference type="PANTHER" id="PTHR46696:SF1">
    <property type="entry name" value="CYTOCHROME P450 YJIB-RELATED"/>
    <property type="match status" value="1"/>
</dbReference>
<dbReference type="PROSITE" id="PS00086">
    <property type="entry name" value="CYTOCHROME_P450"/>
    <property type="match status" value="1"/>
</dbReference>
<accession>A0A1I3ZL01</accession>
<dbReference type="Pfam" id="PF00550">
    <property type="entry name" value="PP-binding"/>
    <property type="match status" value="1"/>
</dbReference>
<reference evidence="10 11" key="1">
    <citation type="submission" date="2016-10" db="EMBL/GenBank/DDBJ databases">
        <authorList>
            <person name="de Groot N.N."/>
        </authorList>
    </citation>
    <scope>NUCLEOTIDE SEQUENCE [LARGE SCALE GENOMIC DNA]</scope>
    <source>
        <strain evidence="10 11">DSM 19981</strain>
    </source>
</reference>
<keyword evidence="5 8" id="KW-0408">Iron</keyword>
<dbReference type="InterPro" id="IPR036736">
    <property type="entry name" value="ACP-like_sf"/>
</dbReference>
<dbReference type="SUPFAM" id="SSF47336">
    <property type="entry name" value="ACP-like"/>
    <property type="match status" value="1"/>
</dbReference>
<proteinExistence type="inferred from homology"/>
<evidence type="ECO:0000256" key="8">
    <source>
        <dbReference type="RuleBase" id="RU000461"/>
    </source>
</evidence>
<dbReference type="PRINTS" id="PR00359">
    <property type="entry name" value="BP450"/>
</dbReference>
<dbReference type="PRINTS" id="PR00385">
    <property type="entry name" value="P450"/>
</dbReference>
<keyword evidence="11" id="KW-1185">Reference proteome</keyword>
<keyword evidence="6 8" id="KW-0503">Monooxygenase</keyword>
<organism evidence="10 11">
    <name type="scientific">Falsiroseomonas stagni DSM 19981</name>
    <dbReference type="NCBI Taxonomy" id="1123062"/>
    <lineage>
        <taxon>Bacteria</taxon>
        <taxon>Pseudomonadati</taxon>
        <taxon>Pseudomonadota</taxon>
        <taxon>Alphaproteobacteria</taxon>
        <taxon>Acetobacterales</taxon>
        <taxon>Roseomonadaceae</taxon>
        <taxon>Falsiroseomonas</taxon>
    </lineage>
</organism>
<dbReference type="GO" id="GO:0016705">
    <property type="term" value="F:oxidoreductase activity, acting on paired donors, with incorporation or reduction of molecular oxygen"/>
    <property type="evidence" value="ECO:0007669"/>
    <property type="project" value="InterPro"/>
</dbReference>
<evidence type="ECO:0000313" key="11">
    <source>
        <dbReference type="Proteomes" id="UP000199473"/>
    </source>
</evidence>
<evidence type="ECO:0000256" key="7">
    <source>
        <dbReference type="ARBA" id="ARBA00043906"/>
    </source>
</evidence>
<sequence>MTGCPVHFDLLDPAIQADPHAAYAALRQHSPVHRLDRPPMWLVTRHADVEAVLRDAATYASDLGMDVPIMSMVMKDAPDHTRLRGTVNRAFTPRAIQHLAPRITAIAEQLAAALPDRAEMVEGFANPLSVTVICEMLGVPLDQRDAQRDAMNRYARDALLAGFAATGMGPPELLAEARIGLDALMRILDTAIEDHLANPRDDILGTLVQEESRGTLTRVELRNLCALLLIGGHETTANLIASGLHWLAQDAALLTRLRAQPDLIPRFVEELARLRPPLQRIARRTTRAVTLGGTPLPEGAMLMLFPGAANRDEARWPDADTLDLARDNRGHLGFGTGIHTCPGGPLARLEARIAFEALLARLDGIALDPARPARPIVGYAAGNLGWNTLPLLLRKRMRPVMVEDVFATLRALVAETLEIEEADIDRTTNAKTTPEWDSLGHMRILAAVEKRFGVKLPRLAAYRVKDVGELAALIETTQSQAGA</sequence>
<dbReference type="FunFam" id="1.10.630.10:FF:000018">
    <property type="entry name" value="Cytochrome P450 monooxygenase"/>
    <property type="match status" value="1"/>
</dbReference>